<gene>
    <name evidence="2" type="primary">22</name>
    <name evidence="2" type="ORF">SEA_CATFISH_22</name>
</gene>
<keyword evidence="3" id="KW-1185">Reference proteome</keyword>
<evidence type="ECO:0000313" key="3">
    <source>
        <dbReference type="Proteomes" id="UP000264051"/>
    </source>
</evidence>
<dbReference type="InterPro" id="IPR029432">
    <property type="entry name" value="Gp28/Gp37-like_dom"/>
</dbReference>
<dbReference type="EMBL" id="MH697580">
    <property type="protein sequence ID" value="AXQ51859.1"/>
    <property type="molecule type" value="Genomic_DNA"/>
</dbReference>
<proteinExistence type="predicted"/>
<dbReference type="KEGG" id="vg:63911548"/>
<accession>A0A385D1D2</accession>
<dbReference type="Pfam" id="PF14594">
    <property type="entry name" value="Sipho_Gp37"/>
    <property type="match status" value="1"/>
</dbReference>
<evidence type="ECO:0000259" key="1">
    <source>
        <dbReference type="Pfam" id="PF14594"/>
    </source>
</evidence>
<name>A0A385D1D2_9CAUD</name>
<protein>
    <submittedName>
        <fullName evidence="2">Minor tail protein</fullName>
    </submittedName>
</protein>
<organism evidence="2 3">
    <name type="scientific">Gordonia phage Catfish</name>
    <dbReference type="NCBI Taxonomy" id="2301538"/>
    <lineage>
        <taxon>Viruses</taxon>
        <taxon>Duplodnaviria</taxon>
        <taxon>Heunggongvirae</taxon>
        <taxon>Uroviricota</taxon>
        <taxon>Caudoviricetes</taxon>
        <taxon>Ruthgordonvirinae</taxon>
        <taxon>Catfishvirus</taxon>
        <taxon>Catfishvirus catfish</taxon>
    </lineage>
</organism>
<reference evidence="3" key="1">
    <citation type="submission" date="2018-07" db="EMBL/GenBank/DDBJ databases">
        <authorList>
            <person name="Byford A.D."/>
            <person name="Nguyen L.Q."/>
            <person name="Alvarez I.A."/>
            <person name="Bhandari M."/>
            <person name="Desselle J.R."/>
            <person name="Duong Q.-N.N."/>
            <person name="Dupree A.F."/>
            <person name="Feroben K.E."/>
            <person name="Garrison M.E."/>
            <person name="Higginbotham J.L."/>
            <person name="Hunter C.W."/>
            <person name="Knight B.A."/>
            <person name="Lee J.A."/>
            <person name="Lewis I.C."/>
            <person name="Long E.L."/>
            <person name="Rimal A."/>
            <person name="Sinnasone S."/>
            <person name="Tandukar J."/>
            <person name="Willis C.E."/>
            <person name="Nguyen A.V."/>
            <person name="Hancock A.M."/>
            <person name="Dicus A.P."/>
            <person name="Gallien G.E."/>
            <person name="Weidemeier A.M.D."/>
            <person name="Gissendanner C.R."/>
            <person name="Findley A.M."/>
            <person name="Bollivar D.W."/>
            <person name="Garlena R.A."/>
            <person name="Russell D.A."/>
            <person name="Pope W.H."/>
            <person name="Jacobs-Sera D."/>
            <person name="Hatfull G.F."/>
        </authorList>
    </citation>
    <scope>NUCLEOTIDE SEQUENCE [LARGE SCALE GENOMIC DNA]</scope>
</reference>
<feature type="domain" description="Gp28/Gp37-like" evidence="1">
    <location>
        <begin position="13"/>
        <end position="414"/>
    </location>
</feature>
<dbReference type="RefSeq" id="YP_010050812.1">
    <property type="nucleotide sequence ID" value="NC_054434.1"/>
</dbReference>
<evidence type="ECO:0000313" key="2">
    <source>
        <dbReference type="EMBL" id="AXQ51859.1"/>
    </source>
</evidence>
<sequence length="443" mass="49561">MVLARAELDITYYDHSYNEQGTIGDYISAEFEFKRNDVGGGTLVMPGDSPHAARLKECAPTADRPYGDVVPLTMRYRGERWSGRVFTYDNEGVPGNKVLTCQLVSDWMHFRALLAYPNPLLPLAVQWPQNDPFLGPIDAAVKYYVLKNAWRHGLPIEVLWPDGRNFFRLNKYSNFMARMAPMDELFKDALKDTEANVTLTLWLPGDPQPSPETHHLRKPCIVLDVRENRDRRHVKWHEGEGGGIIRSKVSGRASQGANIVVGGKSYDFINELVAQGANALINGALTYFGLAGVGDIIGDQLDDVVLAFNLFTHWETVLTHGDFYFREKYQNGGAGGFTGDAVQAGMQGIHENKARRSVRFEVEDGMPWYFGDDYTIGDIVQANVDEEWHEQVVNSAVVKDDRSGGVQVSTVIGDDEIGEHPVSRIIRRSKDLEKWIKAASLAT</sequence>
<dbReference type="GeneID" id="63911548"/>
<dbReference type="Proteomes" id="UP000264051">
    <property type="component" value="Segment"/>
</dbReference>